<keyword evidence="7" id="KW-1185">Reference proteome</keyword>
<dbReference type="EC" id="4.2.1.113" evidence="4"/>
<dbReference type="SFLD" id="SFLDG00180">
    <property type="entry name" value="muconate_cycloisomerase"/>
    <property type="match status" value="1"/>
</dbReference>
<feature type="active site" description="Proton acceptor" evidence="4">
    <location>
        <position position="238"/>
    </location>
</feature>
<comment type="function">
    <text evidence="4">Converts 2-succinyl-6-hydroxy-2,4-cyclohexadiene-1-carboxylate (SHCHC) to 2-succinylbenzoate (OSB).</text>
</comment>
<dbReference type="SFLD" id="SFLDF00009">
    <property type="entry name" value="o-succinylbenzoate_synthase"/>
    <property type="match status" value="1"/>
</dbReference>
<keyword evidence="1 4" id="KW-0479">Metal-binding</keyword>
<comment type="similarity">
    <text evidence="4">Belongs to the mandelate racemase/muconate lactonizing enzyme family. MenC type 1 subfamily.</text>
</comment>
<evidence type="ECO:0000256" key="2">
    <source>
        <dbReference type="ARBA" id="ARBA00022842"/>
    </source>
</evidence>
<dbReference type="GO" id="GO:0000287">
    <property type="term" value="F:magnesium ion binding"/>
    <property type="evidence" value="ECO:0007669"/>
    <property type="project" value="UniProtKB-UniRule"/>
</dbReference>
<dbReference type="STRING" id="1660.APY09_04400"/>
<dbReference type="EMBL" id="UAPR01000019">
    <property type="protein sequence ID" value="SPT56557.1"/>
    <property type="molecule type" value="Genomic_DNA"/>
</dbReference>
<dbReference type="GO" id="GO:0043748">
    <property type="term" value="F:O-succinylbenzoate synthase activity"/>
    <property type="evidence" value="ECO:0007669"/>
    <property type="project" value="UniProtKB-EC"/>
</dbReference>
<evidence type="ECO:0000259" key="5">
    <source>
        <dbReference type="SMART" id="SM00922"/>
    </source>
</evidence>
<dbReference type="SFLD" id="SFLDS00001">
    <property type="entry name" value="Enolase"/>
    <property type="match status" value="1"/>
</dbReference>
<dbReference type="UniPathway" id="UPA01057">
    <property type="reaction ID" value="UER00165"/>
</dbReference>
<sequence>MNAGQQPTLMRVPMRTLSRQTRHALEGVDDILVYKVAMTTRFRGVTRREGLLLHGHAGWGEAAPFWNYGDVESSRWLAAALESARRLPPVPRRKFVPVNVTVPVISPEEAYERVKASGGCATAKIKVAEPGVSLSRDCARVAAVADALRETVGGQALIRLDANGAWEVDEARVAIPAMASAAGVVPIEYVEQPCLTVDELAQVRRSVDVPIAADESIRRAEDPLEVARKEAADVVIIKVAPLGGVRAALRVARKSGLGVVVSSALETSVGLSVGVAAAAAVPGVPRAAGLATASLLVGDVTAPLVPDRGRLPVGRLEPDQELIDRTPVDGDLVSRWGMRLEGMAEHLTVGGR</sequence>
<dbReference type="SUPFAM" id="SSF51604">
    <property type="entry name" value="Enolase C-terminal domain-like"/>
    <property type="match status" value="1"/>
</dbReference>
<dbReference type="SMART" id="SM00922">
    <property type="entry name" value="MR_MLE"/>
    <property type="match status" value="1"/>
</dbReference>
<dbReference type="PANTHER" id="PTHR48073:SF2">
    <property type="entry name" value="O-SUCCINYLBENZOATE SYNTHASE"/>
    <property type="match status" value="1"/>
</dbReference>
<dbReference type="Pfam" id="PF13378">
    <property type="entry name" value="MR_MLE_C"/>
    <property type="match status" value="1"/>
</dbReference>
<dbReference type="GO" id="GO:0009234">
    <property type="term" value="P:menaquinone biosynthetic process"/>
    <property type="evidence" value="ECO:0007669"/>
    <property type="project" value="UniProtKB-UniRule"/>
</dbReference>
<evidence type="ECO:0000256" key="4">
    <source>
        <dbReference type="HAMAP-Rule" id="MF_00470"/>
    </source>
</evidence>
<dbReference type="NCBIfam" id="NF002782">
    <property type="entry name" value="PRK02901.1"/>
    <property type="match status" value="1"/>
</dbReference>
<comment type="pathway">
    <text evidence="4">Quinol/quinone metabolism; 1,4-dihydroxy-2-naphthoate biosynthesis; 1,4-dihydroxy-2-naphthoate from chorismate: step 4/7.</text>
</comment>
<accession>A0A2X0VGD3</accession>
<reference evidence="6 7" key="1">
    <citation type="submission" date="2018-06" db="EMBL/GenBank/DDBJ databases">
        <authorList>
            <consortium name="Pathogen Informatics"/>
            <person name="Doyle S."/>
        </authorList>
    </citation>
    <scope>NUCLEOTIDE SEQUENCE [LARGE SCALE GENOMIC DNA]</scope>
    <source>
        <strain evidence="6 7">NCTC9935</strain>
    </source>
</reference>
<comment type="catalytic activity">
    <reaction evidence="4">
        <text>(1R,6R)-6-hydroxy-2-succinyl-cyclohexa-2,4-diene-1-carboxylate = 2-succinylbenzoate + H2O</text>
        <dbReference type="Rhea" id="RHEA:10196"/>
        <dbReference type="ChEBI" id="CHEBI:15377"/>
        <dbReference type="ChEBI" id="CHEBI:18325"/>
        <dbReference type="ChEBI" id="CHEBI:58689"/>
        <dbReference type="EC" id="4.2.1.113"/>
    </reaction>
</comment>
<dbReference type="AlphaFoldDB" id="A0A2X0VGD3"/>
<dbReference type="PANTHER" id="PTHR48073">
    <property type="entry name" value="O-SUCCINYLBENZOATE SYNTHASE-RELATED"/>
    <property type="match status" value="1"/>
</dbReference>
<protein>
    <recommendedName>
        <fullName evidence="4">o-succinylbenzoate synthase</fullName>
        <shortName evidence="4">OSB synthase</shortName>
        <shortName evidence="4">OSBS</shortName>
        <ecNumber evidence="4">4.2.1.113</ecNumber>
    </recommendedName>
    <alternativeName>
        <fullName evidence="4">4-(2'-carboxyphenyl)-4-oxybutyric acid synthase</fullName>
    </alternativeName>
    <alternativeName>
        <fullName evidence="4">o-succinylbenzoic acid synthase</fullName>
    </alternativeName>
</protein>
<dbReference type="InterPro" id="IPR036849">
    <property type="entry name" value="Enolase-like_C_sf"/>
</dbReference>
<evidence type="ECO:0000256" key="3">
    <source>
        <dbReference type="ARBA" id="ARBA00023239"/>
    </source>
</evidence>
<feature type="domain" description="Mandelate racemase/muconate lactonizing enzyme C-terminal" evidence="5">
    <location>
        <begin position="107"/>
        <end position="210"/>
    </location>
</feature>
<feature type="binding site" evidence="4">
    <location>
        <position position="191"/>
    </location>
    <ligand>
        <name>Mg(2+)</name>
        <dbReference type="ChEBI" id="CHEBI:18420"/>
    </ligand>
</feature>
<dbReference type="Gene3D" id="3.20.20.120">
    <property type="entry name" value="Enolase-like C-terminal domain"/>
    <property type="match status" value="1"/>
</dbReference>
<comment type="pathway">
    <text evidence="4">Quinol/quinone metabolism; menaquinone biosynthesis.</text>
</comment>
<dbReference type="InterPro" id="IPR029065">
    <property type="entry name" value="Enolase_C-like"/>
</dbReference>
<keyword evidence="3 4" id="KW-0456">Lyase</keyword>
<dbReference type="UniPathway" id="UPA00079"/>
<dbReference type="InterPro" id="IPR010196">
    <property type="entry name" value="OSB_synthase_MenC1"/>
</dbReference>
<organism evidence="6 7">
    <name type="scientific">Schaalia odontolytica</name>
    <dbReference type="NCBI Taxonomy" id="1660"/>
    <lineage>
        <taxon>Bacteria</taxon>
        <taxon>Bacillati</taxon>
        <taxon>Actinomycetota</taxon>
        <taxon>Actinomycetes</taxon>
        <taxon>Actinomycetales</taxon>
        <taxon>Actinomycetaceae</taxon>
        <taxon>Schaalia</taxon>
    </lineage>
</organism>
<keyword evidence="6" id="KW-0413">Isomerase</keyword>
<dbReference type="GO" id="GO:0016853">
    <property type="term" value="F:isomerase activity"/>
    <property type="evidence" value="ECO:0007669"/>
    <property type="project" value="UniProtKB-KW"/>
</dbReference>
<keyword evidence="2 4" id="KW-0460">Magnesium</keyword>
<evidence type="ECO:0000256" key="1">
    <source>
        <dbReference type="ARBA" id="ARBA00022723"/>
    </source>
</evidence>
<feature type="active site" description="Proton donor" evidence="4">
    <location>
        <position position="126"/>
    </location>
</feature>
<keyword evidence="4" id="KW-0474">Menaquinone biosynthesis</keyword>
<feature type="binding site" evidence="4">
    <location>
        <position position="214"/>
    </location>
    <ligand>
        <name>Mg(2+)</name>
        <dbReference type="ChEBI" id="CHEBI:18420"/>
    </ligand>
</feature>
<comment type="cofactor">
    <cofactor evidence="4">
        <name>a divalent metal cation</name>
        <dbReference type="ChEBI" id="CHEBI:60240"/>
    </cofactor>
</comment>
<dbReference type="CDD" id="cd03320">
    <property type="entry name" value="OSBS"/>
    <property type="match status" value="1"/>
</dbReference>
<gene>
    <name evidence="6" type="primary">ykfB</name>
    <name evidence="4" type="synonym">menC</name>
    <name evidence="6" type="ORF">NCTC9935_02101</name>
</gene>
<dbReference type="Proteomes" id="UP000250192">
    <property type="component" value="Unassembled WGS sequence"/>
</dbReference>
<proteinExistence type="inferred from homology"/>
<evidence type="ECO:0000313" key="7">
    <source>
        <dbReference type="Proteomes" id="UP000250192"/>
    </source>
</evidence>
<dbReference type="Pfam" id="PF18374">
    <property type="entry name" value="Enolase_like_N"/>
    <property type="match status" value="1"/>
</dbReference>
<feature type="binding site" evidence="4">
    <location>
        <position position="161"/>
    </location>
    <ligand>
        <name>Mg(2+)</name>
        <dbReference type="ChEBI" id="CHEBI:18420"/>
    </ligand>
</feature>
<name>A0A2X0VGD3_9ACTO</name>
<dbReference type="HAMAP" id="MF_00470">
    <property type="entry name" value="MenC_1"/>
    <property type="match status" value="1"/>
</dbReference>
<dbReference type="InterPro" id="IPR013342">
    <property type="entry name" value="Mandelate_racemase_C"/>
</dbReference>
<evidence type="ECO:0000313" key="6">
    <source>
        <dbReference type="EMBL" id="SPT56557.1"/>
    </source>
</evidence>